<feature type="compositionally biased region" description="Gly residues" evidence="1">
    <location>
        <begin position="425"/>
        <end position="434"/>
    </location>
</feature>
<dbReference type="Pfam" id="PF01847">
    <property type="entry name" value="VHL"/>
    <property type="match status" value="2"/>
</dbReference>
<dbReference type="EMBL" id="CP036268">
    <property type="protein sequence ID" value="QDT36240.1"/>
    <property type="molecule type" value="Genomic_DNA"/>
</dbReference>
<feature type="region of interest" description="Disordered" evidence="1">
    <location>
        <begin position="217"/>
        <end position="265"/>
    </location>
</feature>
<accession>A0A517QXD5</accession>
<feature type="region of interest" description="Disordered" evidence="1">
    <location>
        <begin position="398"/>
        <end position="450"/>
    </location>
</feature>
<feature type="signal peptide" evidence="2">
    <location>
        <begin position="1"/>
        <end position="30"/>
    </location>
</feature>
<protein>
    <submittedName>
        <fullName evidence="4">von Hippel-Lindau disease tumor suppressor protein</fullName>
    </submittedName>
</protein>
<dbReference type="InterPro" id="IPR024053">
    <property type="entry name" value="VHL_beta_dom"/>
</dbReference>
<keyword evidence="2" id="KW-0732">Signal</keyword>
<feature type="compositionally biased region" description="Low complexity" evidence="1">
    <location>
        <begin position="112"/>
        <end position="122"/>
    </location>
</feature>
<evidence type="ECO:0000256" key="2">
    <source>
        <dbReference type="SAM" id="SignalP"/>
    </source>
</evidence>
<gene>
    <name evidence="4" type="ORF">Pan189_05950</name>
</gene>
<organism evidence="4 5">
    <name type="scientific">Stratiformator vulcanicus</name>
    <dbReference type="NCBI Taxonomy" id="2527980"/>
    <lineage>
        <taxon>Bacteria</taxon>
        <taxon>Pseudomonadati</taxon>
        <taxon>Planctomycetota</taxon>
        <taxon>Planctomycetia</taxon>
        <taxon>Planctomycetales</taxon>
        <taxon>Planctomycetaceae</taxon>
        <taxon>Stratiformator</taxon>
    </lineage>
</organism>
<reference evidence="4 5" key="1">
    <citation type="submission" date="2019-02" db="EMBL/GenBank/DDBJ databases">
        <title>Deep-cultivation of Planctomycetes and their phenomic and genomic characterization uncovers novel biology.</title>
        <authorList>
            <person name="Wiegand S."/>
            <person name="Jogler M."/>
            <person name="Boedeker C."/>
            <person name="Pinto D."/>
            <person name="Vollmers J."/>
            <person name="Rivas-Marin E."/>
            <person name="Kohn T."/>
            <person name="Peeters S.H."/>
            <person name="Heuer A."/>
            <person name="Rast P."/>
            <person name="Oberbeckmann S."/>
            <person name="Bunk B."/>
            <person name="Jeske O."/>
            <person name="Meyerdierks A."/>
            <person name="Storesund J.E."/>
            <person name="Kallscheuer N."/>
            <person name="Luecker S."/>
            <person name="Lage O.M."/>
            <person name="Pohl T."/>
            <person name="Merkel B.J."/>
            <person name="Hornburger P."/>
            <person name="Mueller R.-W."/>
            <person name="Bruemmer F."/>
            <person name="Labrenz M."/>
            <person name="Spormann A.M."/>
            <person name="Op den Camp H."/>
            <person name="Overmann J."/>
            <person name="Amann R."/>
            <person name="Jetten M.S.M."/>
            <person name="Mascher T."/>
            <person name="Medema M.H."/>
            <person name="Devos D.P."/>
            <person name="Kaster A.-K."/>
            <person name="Ovreas L."/>
            <person name="Rohde M."/>
            <person name="Galperin M.Y."/>
            <person name="Jogler C."/>
        </authorList>
    </citation>
    <scope>NUCLEOTIDE SEQUENCE [LARGE SCALE GENOMIC DNA]</scope>
    <source>
        <strain evidence="4 5">Pan189</strain>
    </source>
</reference>
<dbReference type="InterPro" id="IPR037140">
    <property type="entry name" value="VHL_beta_dom_sf"/>
</dbReference>
<feature type="domain" description="von Hippel-Lindau disease tumour suppressor beta" evidence="3">
    <location>
        <begin position="151"/>
        <end position="205"/>
    </location>
</feature>
<evidence type="ECO:0000313" key="5">
    <source>
        <dbReference type="Proteomes" id="UP000317318"/>
    </source>
</evidence>
<feature type="domain" description="von Hippel-Lindau disease tumour suppressor beta" evidence="3">
    <location>
        <begin position="29"/>
        <end position="88"/>
    </location>
</feature>
<evidence type="ECO:0000256" key="1">
    <source>
        <dbReference type="SAM" id="MobiDB-lite"/>
    </source>
</evidence>
<feature type="compositionally biased region" description="Gly residues" evidence="1">
    <location>
        <begin position="223"/>
        <end position="241"/>
    </location>
</feature>
<feature type="region of interest" description="Disordered" evidence="1">
    <location>
        <begin position="107"/>
        <end position="152"/>
    </location>
</feature>
<dbReference type="AlphaFoldDB" id="A0A517QXD5"/>
<keyword evidence="5" id="KW-1185">Reference proteome</keyword>
<dbReference type="Gene3D" id="2.60.40.780">
    <property type="entry name" value="von Hippel-Lindau disease tumour suppressor, beta domain"/>
    <property type="match status" value="2"/>
</dbReference>
<dbReference type="KEGG" id="svp:Pan189_05950"/>
<sequence precursor="true">MTGLMFGKTTTRLIGFAILFAVFTSGSIAAAQNATLVFVNNTSVAVKGFWLDGQNNAQEYFTVEPKTQVEQPTFTGHTWIIRDNAGNELQRVTARGGRQLINVVVRRPKADPQQNNPPKGNGSQQGGGGQQDANAQGRKSIPGGSRATLQITNNSKQAVNVFWIDFEGNEKPYGRLQPGESRRQITGLKNVWVIKDAGSGQELTAVNVVQQSQTLQLPINGRGTPGGGQGNSGGSQGGGNQGNPSGNNIGGNNVGGNNGEQAQGPTYWLGIPAREGGRTNRLVTQFKTRVPDDVVQKLILNQTNAAPGFATFQQDAGGQKRTFYKHNIGWNDDTIGRGTLTFVSGQGMGQTWVNVKTNGAYQAFAKQLTSIRKDFTPGSGWYTAETLVVRVDGTNPPNFSLRIGDEQTTNNSGTSGTTGNTGTTGTTGSGGGGPAQPAGPGPVDVASSSPIPNLIGVANSDGSIDVVWQRSDGRTLYSTYSGQNFQNATHTPLNGLLSLLGGFTKDSAGNGYVLSARREHSKAGAGAQPRLRRRGVLQIHKIPAGQRSIQLLADLNAPSQAGTKQGTFYTKWGIFNPILHSGNVSTNAQLLQGGGVLAASFIHNIPSPNIGGDGLLHNTGCLLAVDTNGNAVYTNGAENHAMETRLFYDGSRFLRAQVGDQGILVSELEQQNGKWVWSDDKMGAGAAREGLKHLYRLGNFASMNSGPALLYTYVENGWAFGPQEREWEADANGAALYLMTLPQDISALPAFNWRDRSTGPGISQRQLASPPTGSNFVRPRLIDLKNGRLVVLYEQWRGGWNAAYQKTFGMIIDKSGNRIAGPKELSGIRTQRGNVGLHLANRSRAGFLAGDKSGGAIKLHTIDGNLNTQTFSLRGN</sequence>
<evidence type="ECO:0000259" key="3">
    <source>
        <dbReference type="Pfam" id="PF01847"/>
    </source>
</evidence>
<evidence type="ECO:0000313" key="4">
    <source>
        <dbReference type="EMBL" id="QDT36240.1"/>
    </source>
</evidence>
<feature type="chain" id="PRO_5022137062" evidence="2">
    <location>
        <begin position="31"/>
        <end position="876"/>
    </location>
</feature>
<dbReference type="InterPro" id="IPR036208">
    <property type="entry name" value="VHL_sf"/>
</dbReference>
<name>A0A517QXD5_9PLAN</name>
<dbReference type="SUPFAM" id="SSF49468">
    <property type="entry name" value="VHL"/>
    <property type="match status" value="2"/>
</dbReference>
<dbReference type="Proteomes" id="UP000317318">
    <property type="component" value="Chromosome"/>
</dbReference>
<feature type="compositionally biased region" description="Low complexity" evidence="1">
    <location>
        <begin position="408"/>
        <end position="424"/>
    </location>
</feature>
<proteinExistence type="predicted"/>
<feature type="compositionally biased region" description="Gly residues" evidence="1">
    <location>
        <begin position="248"/>
        <end position="258"/>
    </location>
</feature>